<proteinExistence type="predicted"/>
<evidence type="ECO:0000313" key="3">
    <source>
        <dbReference type="Proteomes" id="UP001224418"/>
    </source>
</evidence>
<feature type="transmembrane region" description="Helical" evidence="1">
    <location>
        <begin position="110"/>
        <end position="128"/>
    </location>
</feature>
<evidence type="ECO:0000313" key="2">
    <source>
        <dbReference type="EMBL" id="MDQ0481004.1"/>
    </source>
</evidence>
<dbReference type="RefSeq" id="WP_111940221.1">
    <property type="nucleotide sequence ID" value="NZ_BAAACJ010000053.1"/>
</dbReference>
<gene>
    <name evidence="2" type="ORF">QOZ93_002760</name>
</gene>
<feature type="transmembrane region" description="Helical" evidence="1">
    <location>
        <begin position="81"/>
        <end position="104"/>
    </location>
</feature>
<dbReference type="Proteomes" id="UP001224418">
    <property type="component" value="Unassembled WGS sequence"/>
</dbReference>
<name>A0ABU0JVB2_HATLI</name>
<protein>
    <submittedName>
        <fullName evidence="2">Uncharacterized protein</fullName>
    </submittedName>
</protein>
<keyword evidence="1" id="KW-0472">Membrane</keyword>
<keyword evidence="1" id="KW-0812">Transmembrane</keyword>
<reference evidence="2 3" key="1">
    <citation type="submission" date="2023-07" db="EMBL/GenBank/DDBJ databases">
        <title>Genomic Encyclopedia of Type Strains, Phase IV (KMG-IV): sequencing the most valuable type-strain genomes for metagenomic binning, comparative biology and taxonomic classification.</title>
        <authorList>
            <person name="Goeker M."/>
        </authorList>
    </citation>
    <scope>NUCLEOTIDE SEQUENCE [LARGE SCALE GENOMIC DNA]</scope>
    <source>
        <strain evidence="2 3">DSM 1400</strain>
    </source>
</reference>
<feature type="transmembrane region" description="Helical" evidence="1">
    <location>
        <begin position="15"/>
        <end position="34"/>
    </location>
</feature>
<keyword evidence="1" id="KW-1133">Transmembrane helix</keyword>
<feature type="transmembrane region" description="Helical" evidence="1">
    <location>
        <begin position="40"/>
        <end position="60"/>
    </location>
</feature>
<sequence>MNNNINTKISTEKSYFSASLITSILCFYGSYIAIKNHDTSVFIPLCIPGITFALSSIQSIKNIKNFKKMLDTIENKVKTHVLYIINDSVICIMSFMACFGFWGAKSILKSTLLFIVGIITLISSIQNMKRIKKFKLLKKNN</sequence>
<comment type="caution">
    <text evidence="2">The sequence shown here is derived from an EMBL/GenBank/DDBJ whole genome shotgun (WGS) entry which is preliminary data.</text>
</comment>
<evidence type="ECO:0000256" key="1">
    <source>
        <dbReference type="SAM" id="Phobius"/>
    </source>
</evidence>
<accession>A0ABU0JVB2</accession>
<organism evidence="2 3">
    <name type="scientific">Hathewaya limosa</name>
    <name type="common">Clostridium limosum</name>
    <dbReference type="NCBI Taxonomy" id="1536"/>
    <lineage>
        <taxon>Bacteria</taxon>
        <taxon>Bacillati</taxon>
        <taxon>Bacillota</taxon>
        <taxon>Clostridia</taxon>
        <taxon>Eubacteriales</taxon>
        <taxon>Clostridiaceae</taxon>
        <taxon>Hathewaya</taxon>
    </lineage>
</organism>
<keyword evidence="3" id="KW-1185">Reference proteome</keyword>
<dbReference type="EMBL" id="JAUSWN010000042">
    <property type="protein sequence ID" value="MDQ0481004.1"/>
    <property type="molecule type" value="Genomic_DNA"/>
</dbReference>